<accession>A0A0X3XBP6</accession>
<dbReference type="SUPFAM" id="SSF54593">
    <property type="entry name" value="Glyoxalase/Bleomycin resistance protein/Dihydroxybiphenyl dioxygenase"/>
    <property type="match status" value="1"/>
</dbReference>
<dbReference type="RefSeq" id="WP_059142264.1">
    <property type="nucleotide sequence ID" value="NZ_LLZJ01000017.1"/>
</dbReference>
<name>A0A0X3XBP6_STRVO</name>
<dbReference type="InterPro" id="IPR029068">
    <property type="entry name" value="Glyas_Bleomycin-R_OHBP_Dase"/>
</dbReference>
<feature type="domain" description="Glyoxalase/fosfomycin resistance/dioxygenase" evidence="1">
    <location>
        <begin position="7"/>
        <end position="125"/>
    </location>
</feature>
<sequence length="145" mass="15465">MDVLFITSVAVVVADPPLSRKLFIEALGLPLEGEGNGYYSSGRVPGSKHFGLWPLSQAAEACFGTAEWPADRAVPQASIEFEVANAEAVTAAGAELQRAGFDLVHQARTEPWGQTVTRLLTTDGLIVGISYAPSLHDSQDDQQPE</sequence>
<comment type="caution">
    <text evidence="2">The sequence shown here is derived from an EMBL/GenBank/DDBJ whole genome shotgun (WGS) entry which is preliminary data.</text>
</comment>
<reference evidence="3" key="1">
    <citation type="submission" date="2015-10" db="EMBL/GenBank/DDBJ databases">
        <authorList>
            <person name="Ju K.-S."/>
            <person name="Doroghazi J.R."/>
            <person name="Metcalf W.W."/>
        </authorList>
    </citation>
    <scope>NUCLEOTIDE SEQUENCE [LARGE SCALE GENOMIC DNA]</scope>
    <source>
        <strain evidence="3">NRRL F-8817</strain>
    </source>
</reference>
<evidence type="ECO:0000313" key="2">
    <source>
        <dbReference type="EMBL" id="KUL66420.1"/>
    </source>
</evidence>
<proteinExistence type="predicted"/>
<protein>
    <submittedName>
        <fullName evidence="2">Glyoxalase</fullName>
    </submittedName>
</protein>
<dbReference type="Proteomes" id="UP000053413">
    <property type="component" value="Unassembled WGS sequence"/>
</dbReference>
<dbReference type="Gene3D" id="3.10.180.10">
    <property type="entry name" value="2,3-Dihydroxybiphenyl 1,2-Dioxygenase, domain 1"/>
    <property type="match status" value="1"/>
</dbReference>
<evidence type="ECO:0000313" key="3">
    <source>
        <dbReference type="Proteomes" id="UP000053413"/>
    </source>
</evidence>
<evidence type="ECO:0000259" key="1">
    <source>
        <dbReference type="Pfam" id="PF00903"/>
    </source>
</evidence>
<dbReference type="Pfam" id="PF00903">
    <property type="entry name" value="Glyoxalase"/>
    <property type="match status" value="1"/>
</dbReference>
<gene>
    <name evidence="2" type="ORF">ADL28_03595</name>
</gene>
<dbReference type="OrthoDB" id="8116053at2"/>
<dbReference type="AlphaFoldDB" id="A0A0X3XBP6"/>
<organism evidence="2 3">
    <name type="scientific">Streptomyces violaceusniger</name>
    <dbReference type="NCBI Taxonomy" id="68280"/>
    <lineage>
        <taxon>Bacteria</taxon>
        <taxon>Bacillati</taxon>
        <taxon>Actinomycetota</taxon>
        <taxon>Actinomycetes</taxon>
        <taxon>Kitasatosporales</taxon>
        <taxon>Streptomycetaceae</taxon>
        <taxon>Streptomyces</taxon>
        <taxon>Streptomyces violaceusniger group</taxon>
    </lineage>
</organism>
<dbReference type="InterPro" id="IPR004360">
    <property type="entry name" value="Glyas_Fos-R_dOase_dom"/>
</dbReference>
<dbReference type="EMBL" id="LLZJ01000017">
    <property type="protein sequence ID" value="KUL66420.1"/>
    <property type="molecule type" value="Genomic_DNA"/>
</dbReference>